<feature type="domain" description="Yippee" evidence="4">
    <location>
        <begin position="563"/>
        <end position="660"/>
    </location>
</feature>
<dbReference type="PANTHER" id="PTHR13848">
    <property type="entry name" value="PROTEIN YIPPEE-LIKE CG15309-RELATED"/>
    <property type="match status" value="1"/>
</dbReference>
<dbReference type="SUPFAM" id="SSF53098">
    <property type="entry name" value="Ribonuclease H-like"/>
    <property type="match status" value="1"/>
</dbReference>
<dbReference type="GO" id="GO:0003676">
    <property type="term" value="F:nucleic acid binding"/>
    <property type="evidence" value="ECO:0007669"/>
    <property type="project" value="InterPro"/>
</dbReference>
<dbReference type="EMBL" id="OIVN01006226">
    <property type="protein sequence ID" value="SPD28293.1"/>
    <property type="molecule type" value="Genomic_DNA"/>
</dbReference>
<dbReference type="InterPro" id="IPR036397">
    <property type="entry name" value="RNaseH_sf"/>
</dbReference>
<protein>
    <recommendedName>
        <fullName evidence="4">Yippee domain-containing protein</fullName>
    </recommendedName>
</protein>
<dbReference type="Pfam" id="PF03226">
    <property type="entry name" value="Yippee-Mis18"/>
    <property type="match status" value="1"/>
</dbReference>
<reference evidence="5" key="1">
    <citation type="submission" date="2018-02" db="EMBL/GenBank/DDBJ databases">
        <authorList>
            <person name="Cohen D.B."/>
            <person name="Kent A.D."/>
        </authorList>
    </citation>
    <scope>NUCLEOTIDE SEQUENCE</scope>
</reference>
<gene>
    <name evidence="5" type="ORF">FSB_LOCUS56175</name>
</gene>
<dbReference type="InterPro" id="IPR026960">
    <property type="entry name" value="RVT-Znf"/>
</dbReference>
<comment type="similarity">
    <text evidence="1">Belongs to the yippee family.</text>
</comment>
<dbReference type="InterPro" id="IPR034751">
    <property type="entry name" value="Yippee"/>
</dbReference>
<sequence length="661" mass="73864">MVTNSPNKIYIFSWKGLESIKDILSSGACRLVGSGASILVWDDPWIPDLPDFKPQPRSENIEIQCLAVAQLMNQDKIHSSNGELSVKLAFKEISKSNILPQSNPILGNIWKSRLHDHLKLFLWTVAAGILPTKDSITKFAPSSNQVCVLCNEVSESAVHIFWECPLSRAVWFGSVWGIRTDCIIINYASQLVELIITPPPEIIYKGLCEKKFCLFVALLLHQLWKCKNAIFHDKREVCVERIVSNIASLFSEHWSLRPESAISPPSIQVPKWQPPPIDYVKFNCDAAIGVLCSSIAVVAIDWRGTVVLALSKKVDTTIFLQAEAIAIGWATSIASFMGLEKIIFESDSQTSIDCLNSRSGSGAWRIASLIQDIISLSAAHSCLSFSWVRRGANSAPHVLADWSLKHSAIPCSQTTPTSAPTSSADLVALQMGLAMGLVEIFYGFDGEIMVDLQIWWMGYGFCGFEGFAKSTLTSWSLEPKILNWWQTKLTKKSSSAKSTRKANRLHFQPRRAPLQVWGKGTKILSLSLCGVQRTKLILESCHHESESDGSDFWVINKLVVGPRLYSCCNCRNHVSLHDDIISKAFQGRNGRAFLFSHTMNIVVGPKEDRHLMTGLHTVADIYCADCHEVLGWKYERAYEATQKYKEGKFILEKSKIVKENW</sequence>
<evidence type="ECO:0000256" key="3">
    <source>
        <dbReference type="ARBA" id="ARBA00022833"/>
    </source>
</evidence>
<dbReference type="Pfam" id="PF13456">
    <property type="entry name" value="RVT_3"/>
    <property type="match status" value="1"/>
</dbReference>
<name>A0A2N9IVX7_FAGSY</name>
<evidence type="ECO:0000259" key="4">
    <source>
        <dbReference type="PROSITE" id="PS51792"/>
    </source>
</evidence>
<dbReference type="GO" id="GO:0004523">
    <property type="term" value="F:RNA-DNA hybrid ribonuclease activity"/>
    <property type="evidence" value="ECO:0007669"/>
    <property type="project" value="InterPro"/>
</dbReference>
<evidence type="ECO:0000256" key="1">
    <source>
        <dbReference type="ARBA" id="ARBA00005613"/>
    </source>
</evidence>
<evidence type="ECO:0000256" key="2">
    <source>
        <dbReference type="ARBA" id="ARBA00022723"/>
    </source>
</evidence>
<dbReference type="InterPro" id="IPR004910">
    <property type="entry name" value="Yippee/Mis18/Cereblon"/>
</dbReference>
<proteinExistence type="inferred from homology"/>
<dbReference type="Gene3D" id="3.30.420.10">
    <property type="entry name" value="Ribonuclease H-like superfamily/Ribonuclease H"/>
    <property type="match status" value="1"/>
</dbReference>
<evidence type="ECO:0000313" key="5">
    <source>
        <dbReference type="EMBL" id="SPD28293.1"/>
    </source>
</evidence>
<accession>A0A2N9IVX7</accession>
<dbReference type="InterPro" id="IPR044730">
    <property type="entry name" value="RNase_H-like_dom_plant"/>
</dbReference>
<dbReference type="GO" id="GO:0046872">
    <property type="term" value="F:metal ion binding"/>
    <property type="evidence" value="ECO:0007669"/>
    <property type="project" value="UniProtKB-KW"/>
</dbReference>
<dbReference type="InterPro" id="IPR002156">
    <property type="entry name" value="RNaseH_domain"/>
</dbReference>
<dbReference type="AlphaFoldDB" id="A0A2N9IVX7"/>
<keyword evidence="3" id="KW-0862">Zinc</keyword>
<dbReference type="Pfam" id="PF13966">
    <property type="entry name" value="zf-RVT"/>
    <property type="match status" value="1"/>
</dbReference>
<dbReference type="InterPro" id="IPR039058">
    <property type="entry name" value="Yippee_fam"/>
</dbReference>
<dbReference type="PROSITE" id="PS51792">
    <property type="entry name" value="YIPPEE"/>
    <property type="match status" value="1"/>
</dbReference>
<keyword evidence="2" id="KW-0479">Metal-binding</keyword>
<dbReference type="InterPro" id="IPR012337">
    <property type="entry name" value="RNaseH-like_sf"/>
</dbReference>
<organism evidence="5">
    <name type="scientific">Fagus sylvatica</name>
    <name type="common">Beechnut</name>
    <dbReference type="NCBI Taxonomy" id="28930"/>
    <lineage>
        <taxon>Eukaryota</taxon>
        <taxon>Viridiplantae</taxon>
        <taxon>Streptophyta</taxon>
        <taxon>Embryophyta</taxon>
        <taxon>Tracheophyta</taxon>
        <taxon>Spermatophyta</taxon>
        <taxon>Magnoliopsida</taxon>
        <taxon>eudicotyledons</taxon>
        <taxon>Gunneridae</taxon>
        <taxon>Pentapetalae</taxon>
        <taxon>rosids</taxon>
        <taxon>fabids</taxon>
        <taxon>Fagales</taxon>
        <taxon>Fagaceae</taxon>
        <taxon>Fagus</taxon>
    </lineage>
</organism>
<dbReference type="CDD" id="cd06222">
    <property type="entry name" value="RNase_H_like"/>
    <property type="match status" value="1"/>
</dbReference>